<keyword evidence="3" id="KW-1185">Reference proteome</keyword>
<gene>
    <name evidence="2" type="ORF">KDK92_08970</name>
</gene>
<sequence>MKRIVFFSLVLIFSLNLNVSALTGEVKSDNLNVIFKKADKISPGLYKKWEEVRNERENLKDELITAKRRRWQESAEDREAIKETISLEEEYLLHQYNEGILNEKEYGEKLKAVYNKYDQVRVEKNRKWVEVVKRDSERINEYKDEMKESFNKIVQGINNNNKEKVEISFDDFLKSYMKTTDVLKEKFKEYEK</sequence>
<feature type="signal peptide" evidence="1">
    <location>
        <begin position="1"/>
        <end position="23"/>
    </location>
</feature>
<proteinExistence type="predicted"/>
<dbReference type="Proteomes" id="UP001056429">
    <property type="component" value="Unassembled WGS sequence"/>
</dbReference>
<dbReference type="AlphaFoldDB" id="A0A9J6P0Y7"/>
<protein>
    <recommendedName>
        <fullName evidence="4">OmpH family outer membrane protein</fullName>
    </recommendedName>
</protein>
<keyword evidence="1" id="KW-0732">Signal</keyword>
<organism evidence="2 3">
    <name type="scientific">Oceanirhabdus seepicola</name>
    <dbReference type="NCBI Taxonomy" id="2828781"/>
    <lineage>
        <taxon>Bacteria</taxon>
        <taxon>Bacillati</taxon>
        <taxon>Bacillota</taxon>
        <taxon>Clostridia</taxon>
        <taxon>Eubacteriales</taxon>
        <taxon>Clostridiaceae</taxon>
        <taxon>Oceanirhabdus</taxon>
    </lineage>
</organism>
<feature type="chain" id="PRO_5039898715" description="OmpH family outer membrane protein" evidence="1">
    <location>
        <begin position="24"/>
        <end position="192"/>
    </location>
</feature>
<comment type="caution">
    <text evidence="2">The sequence shown here is derived from an EMBL/GenBank/DDBJ whole genome shotgun (WGS) entry which is preliminary data.</text>
</comment>
<accession>A0A9J6P0Y7</accession>
<evidence type="ECO:0000256" key="1">
    <source>
        <dbReference type="SAM" id="SignalP"/>
    </source>
</evidence>
<reference evidence="2" key="2">
    <citation type="submission" date="2021-04" db="EMBL/GenBank/DDBJ databases">
        <authorList>
            <person name="Dong X."/>
        </authorList>
    </citation>
    <scope>NUCLEOTIDE SEQUENCE</scope>
    <source>
        <strain evidence="2">ZWT</strain>
    </source>
</reference>
<evidence type="ECO:0008006" key="4">
    <source>
        <dbReference type="Google" id="ProtNLM"/>
    </source>
</evidence>
<name>A0A9J6P0Y7_9CLOT</name>
<evidence type="ECO:0000313" key="3">
    <source>
        <dbReference type="Proteomes" id="UP001056429"/>
    </source>
</evidence>
<evidence type="ECO:0000313" key="2">
    <source>
        <dbReference type="EMBL" id="MCM1989870.1"/>
    </source>
</evidence>
<dbReference type="RefSeq" id="WP_250858894.1">
    <property type="nucleotide sequence ID" value="NZ_JAGSOJ010000002.1"/>
</dbReference>
<reference evidence="2" key="1">
    <citation type="journal article" date="2021" name="mSystems">
        <title>Bacteria and Archaea Synergistically Convert Glycine Betaine to Biogenic Methane in the Formosa Cold Seep of the South China Sea.</title>
        <authorList>
            <person name="Li L."/>
            <person name="Zhang W."/>
            <person name="Zhang S."/>
            <person name="Song L."/>
            <person name="Sun Q."/>
            <person name="Zhang H."/>
            <person name="Xiang H."/>
            <person name="Dong X."/>
        </authorList>
    </citation>
    <scope>NUCLEOTIDE SEQUENCE</scope>
    <source>
        <strain evidence="2">ZWT</strain>
    </source>
</reference>
<dbReference type="EMBL" id="JAGSOJ010000002">
    <property type="protein sequence ID" value="MCM1989870.1"/>
    <property type="molecule type" value="Genomic_DNA"/>
</dbReference>